<reference evidence="1" key="1">
    <citation type="submission" date="2014-09" db="EMBL/GenBank/DDBJ databases">
        <authorList>
            <person name="Magalhaes I.L.F."/>
            <person name="Oliveira U."/>
            <person name="Santos F.R."/>
            <person name="Vidigal T.H.D.A."/>
            <person name="Brescovit A.D."/>
            <person name="Santos A.J."/>
        </authorList>
    </citation>
    <scope>NUCLEOTIDE SEQUENCE</scope>
    <source>
        <tissue evidence="1">Shoot tissue taken approximately 20 cm above the soil surface</tissue>
    </source>
</reference>
<name>A0A0A9A9J2_ARUDO</name>
<dbReference type="AlphaFoldDB" id="A0A0A9A9J2"/>
<sequence>MHITIMSSKQSYSRKSSRFQNFRNDAVNKLL</sequence>
<proteinExistence type="predicted"/>
<accession>A0A0A9A9J2</accession>
<protein>
    <submittedName>
        <fullName evidence="1">Uncharacterized protein</fullName>
    </submittedName>
</protein>
<evidence type="ECO:0000313" key="1">
    <source>
        <dbReference type="EMBL" id="JAD45635.1"/>
    </source>
</evidence>
<organism evidence="1">
    <name type="scientific">Arundo donax</name>
    <name type="common">Giant reed</name>
    <name type="synonym">Donax arundinaceus</name>
    <dbReference type="NCBI Taxonomy" id="35708"/>
    <lineage>
        <taxon>Eukaryota</taxon>
        <taxon>Viridiplantae</taxon>
        <taxon>Streptophyta</taxon>
        <taxon>Embryophyta</taxon>
        <taxon>Tracheophyta</taxon>
        <taxon>Spermatophyta</taxon>
        <taxon>Magnoliopsida</taxon>
        <taxon>Liliopsida</taxon>
        <taxon>Poales</taxon>
        <taxon>Poaceae</taxon>
        <taxon>PACMAD clade</taxon>
        <taxon>Arundinoideae</taxon>
        <taxon>Arundineae</taxon>
        <taxon>Arundo</taxon>
    </lineage>
</organism>
<reference evidence="1" key="2">
    <citation type="journal article" date="2015" name="Data Brief">
        <title>Shoot transcriptome of the giant reed, Arundo donax.</title>
        <authorList>
            <person name="Barrero R.A."/>
            <person name="Guerrero F.D."/>
            <person name="Moolhuijzen P."/>
            <person name="Goolsby J.A."/>
            <person name="Tidwell J."/>
            <person name="Bellgard S.E."/>
            <person name="Bellgard M.I."/>
        </authorList>
    </citation>
    <scope>NUCLEOTIDE SEQUENCE</scope>
    <source>
        <tissue evidence="1">Shoot tissue taken approximately 20 cm above the soil surface</tissue>
    </source>
</reference>
<dbReference type="EMBL" id="GBRH01252260">
    <property type="protein sequence ID" value="JAD45635.1"/>
    <property type="molecule type" value="Transcribed_RNA"/>
</dbReference>